<reference evidence="1 2" key="1">
    <citation type="submission" date="2018-06" db="EMBL/GenBank/DDBJ databases">
        <authorList>
            <consortium name="Pathogen Informatics"/>
            <person name="Doyle S."/>
        </authorList>
    </citation>
    <scope>NUCLEOTIDE SEQUENCE [LARGE SCALE GENOMIC DNA]</scope>
    <source>
        <strain evidence="1 2">NCTC11468</strain>
    </source>
</reference>
<evidence type="ECO:0000313" key="2">
    <source>
        <dbReference type="Proteomes" id="UP000248758"/>
    </source>
</evidence>
<protein>
    <submittedName>
        <fullName evidence="1">Uncharacterized protein</fullName>
    </submittedName>
</protein>
<sequence>MPDSLEEKAKRFACHVHAQAKQRRKYTNAPILFIRGLWLSWYVPCGEMKPC</sequence>
<organism evidence="1 2">
    <name type="scientific">Tatumella ptyseos</name>
    <dbReference type="NCBI Taxonomy" id="82987"/>
    <lineage>
        <taxon>Bacteria</taxon>
        <taxon>Pseudomonadati</taxon>
        <taxon>Pseudomonadota</taxon>
        <taxon>Gammaproteobacteria</taxon>
        <taxon>Enterobacterales</taxon>
        <taxon>Erwiniaceae</taxon>
        <taxon>Tatumella</taxon>
    </lineage>
</organism>
<dbReference type="Proteomes" id="UP000248758">
    <property type="component" value="Chromosome 1"/>
</dbReference>
<evidence type="ECO:0000313" key="1">
    <source>
        <dbReference type="EMBL" id="SQK77180.1"/>
    </source>
</evidence>
<dbReference type="EMBL" id="LS483499">
    <property type="protein sequence ID" value="SQK77180.1"/>
    <property type="molecule type" value="Genomic_DNA"/>
</dbReference>
<name>A0A2X5PVP7_9GAMM</name>
<accession>A0A2X5PVP7</accession>
<dbReference type="KEGG" id="tpty:NCTC11468_03554"/>
<dbReference type="AlphaFoldDB" id="A0A2X5PVP7"/>
<gene>
    <name evidence="1" type="ORF">NCTC11468_03554</name>
</gene>
<proteinExistence type="predicted"/>